<dbReference type="InterPro" id="IPR009445">
    <property type="entry name" value="TMEM85/Emc4"/>
</dbReference>
<keyword evidence="7 10" id="KW-1133">Transmembrane helix</keyword>
<comment type="similarity">
    <text evidence="2 9">Belongs to the EMC4 family.</text>
</comment>
<dbReference type="Proteomes" id="UP001151699">
    <property type="component" value="Chromosome A"/>
</dbReference>
<evidence type="ECO:0000313" key="12">
    <source>
        <dbReference type="Proteomes" id="UP001151699"/>
    </source>
</evidence>
<keyword evidence="8 9" id="KW-0472">Membrane</keyword>
<dbReference type="GO" id="GO:0005789">
    <property type="term" value="C:endoplasmic reticulum membrane"/>
    <property type="evidence" value="ECO:0007669"/>
    <property type="project" value="UniProtKB-SubCell"/>
</dbReference>
<evidence type="ECO:0000256" key="4">
    <source>
        <dbReference type="ARBA" id="ARBA00020820"/>
    </source>
</evidence>
<evidence type="ECO:0000256" key="10">
    <source>
        <dbReference type="SAM" id="Phobius"/>
    </source>
</evidence>
<organism evidence="11 12">
    <name type="scientific">Pseudolycoriella hygida</name>
    <dbReference type="NCBI Taxonomy" id="35572"/>
    <lineage>
        <taxon>Eukaryota</taxon>
        <taxon>Metazoa</taxon>
        <taxon>Ecdysozoa</taxon>
        <taxon>Arthropoda</taxon>
        <taxon>Hexapoda</taxon>
        <taxon>Insecta</taxon>
        <taxon>Pterygota</taxon>
        <taxon>Neoptera</taxon>
        <taxon>Endopterygota</taxon>
        <taxon>Diptera</taxon>
        <taxon>Nematocera</taxon>
        <taxon>Sciaroidea</taxon>
        <taxon>Sciaridae</taxon>
        <taxon>Pseudolycoriella</taxon>
    </lineage>
</organism>
<comment type="caution">
    <text evidence="11">The sequence shown here is derived from an EMBL/GenBank/DDBJ whole genome shotgun (WGS) entry which is preliminary data.</text>
</comment>
<evidence type="ECO:0000313" key="11">
    <source>
        <dbReference type="EMBL" id="KAJ6648079.1"/>
    </source>
</evidence>
<keyword evidence="12" id="KW-1185">Reference proteome</keyword>
<gene>
    <name evidence="11" type="primary">emc4</name>
    <name evidence="11" type="ORF">Bhyg_03304</name>
</gene>
<accession>A0A9Q0NET2</accession>
<evidence type="ECO:0000256" key="8">
    <source>
        <dbReference type="ARBA" id="ARBA00023136"/>
    </source>
</evidence>
<dbReference type="OrthoDB" id="369569at2759"/>
<dbReference type="PIRSF" id="PIRSF017207">
    <property type="entry name" value="UCP017207_TM-p85"/>
    <property type="match status" value="1"/>
</dbReference>
<protein>
    <recommendedName>
        <fullName evidence="4 9">ER membrane protein complex subunit 4</fullName>
    </recommendedName>
</protein>
<evidence type="ECO:0000256" key="2">
    <source>
        <dbReference type="ARBA" id="ARBA00007715"/>
    </source>
</evidence>
<reference evidence="11" key="1">
    <citation type="submission" date="2022-07" db="EMBL/GenBank/DDBJ databases">
        <authorList>
            <person name="Trinca V."/>
            <person name="Uliana J.V.C."/>
            <person name="Torres T.T."/>
            <person name="Ward R.J."/>
            <person name="Monesi N."/>
        </authorList>
    </citation>
    <scope>NUCLEOTIDE SEQUENCE</scope>
    <source>
        <strain evidence="11">HSMRA1968</strain>
        <tissue evidence="11">Whole embryos</tissue>
    </source>
</reference>
<evidence type="ECO:0000256" key="7">
    <source>
        <dbReference type="ARBA" id="ARBA00022989"/>
    </source>
</evidence>
<evidence type="ECO:0000256" key="5">
    <source>
        <dbReference type="ARBA" id="ARBA00022692"/>
    </source>
</evidence>
<dbReference type="PANTHER" id="PTHR19315">
    <property type="entry name" value="ER MEMBRANE PROTEIN COMPLEX SUBUNIT 4"/>
    <property type="match status" value="1"/>
</dbReference>
<sequence>MKTLAEDKKFKWSLKLLASLRDKSSESATSSPPGYNPSIHGVVETEAINKNSEQTHLIIKKSWDIAIGPLKQIPMNLLLMYMSGSTISIFPIMMIAMMLMKPLSAITTTHATFKTFEQAGTGTVGQKIVFVLGHIACVGLALYKCHSMGLLPTHASDWLAFAEPQTRSEYSGGGLVLL</sequence>
<name>A0A9Q0NET2_9DIPT</name>
<comment type="subcellular location">
    <subcellularLocation>
        <location evidence="1">Endoplasmic reticulum membrane</location>
        <topology evidence="1">Multi-pass membrane protein</topology>
    </subcellularLocation>
</comment>
<evidence type="ECO:0000256" key="3">
    <source>
        <dbReference type="ARBA" id="ARBA00011276"/>
    </source>
</evidence>
<keyword evidence="5 10" id="KW-0812">Transmembrane</keyword>
<feature type="transmembrane region" description="Helical" evidence="10">
    <location>
        <begin position="124"/>
        <end position="143"/>
    </location>
</feature>
<dbReference type="AlphaFoldDB" id="A0A9Q0NET2"/>
<dbReference type="EMBL" id="WJQU01000001">
    <property type="protein sequence ID" value="KAJ6648079.1"/>
    <property type="molecule type" value="Genomic_DNA"/>
</dbReference>
<comment type="subunit">
    <text evidence="3">Component of the ER membrane protein complex (EMC).</text>
</comment>
<keyword evidence="6" id="KW-0256">Endoplasmic reticulum</keyword>
<evidence type="ECO:0000256" key="6">
    <source>
        <dbReference type="ARBA" id="ARBA00022824"/>
    </source>
</evidence>
<feature type="transmembrane region" description="Helical" evidence="10">
    <location>
        <begin position="78"/>
        <end position="100"/>
    </location>
</feature>
<evidence type="ECO:0000256" key="9">
    <source>
        <dbReference type="PIRNR" id="PIRNR017207"/>
    </source>
</evidence>
<dbReference type="Pfam" id="PF06417">
    <property type="entry name" value="EMC4"/>
    <property type="match status" value="1"/>
</dbReference>
<proteinExistence type="inferred from homology"/>
<evidence type="ECO:0000256" key="1">
    <source>
        <dbReference type="ARBA" id="ARBA00004477"/>
    </source>
</evidence>